<name>A0A1E1LBP8_9HELO</name>
<comment type="caution">
    <text evidence="2">The sequence shown here is derived from an EMBL/GenBank/DDBJ whole genome shotgun (WGS) entry which is preliminary data.</text>
</comment>
<dbReference type="AlphaFoldDB" id="A0A1E1LBP8"/>
<protein>
    <submittedName>
        <fullName evidence="2">Uncharacterized protein</fullName>
    </submittedName>
</protein>
<reference evidence="3" key="1">
    <citation type="submission" date="2016-03" db="EMBL/GenBank/DDBJ databases">
        <authorList>
            <person name="Ploux O."/>
        </authorList>
    </citation>
    <scope>NUCLEOTIDE SEQUENCE [LARGE SCALE GENOMIC DNA]</scope>
    <source>
        <strain evidence="3">UK7</strain>
    </source>
</reference>
<sequence>MEPFPSFKTAADSRAELHSIIGTRLGLIEAFTTSPACSDEDFEKIEHFLGIIESTVLTKVEKEIDDDRYTAPAARVSTMHPYPRIPSAYASGALLIPSTDPESPVSPKTINYIPRIFSNNYPLTAGSSKDIADVKDHHRDLALESMPERENRDGKSQDRVSRPGKGVLATSFGRPGDLRRRRKLAARKLAIDERAAVGMLGNMSIKGHGSGKMDEEGATAAGGMDMS</sequence>
<dbReference type="Proteomes" id="UP000178129">
    <property type="component" value="Unassembled WGS sequence"/>
</dbReference>
<feature type="region of interest" description="Disordered" evidence="1">
    <location>
        <begin position="142"/>
        <end position="179"/>
    </location>
</feature>
<organism evidence="2 3">
    <name type="scientific">Rhynchosporium graminicola</name>
    <dbReference type="NCBI Taxonomy" id="2792576"/>
    <lineage>
        <taxon>Eukaryota</taxon>
        <taxon>Fungi</taxon>
        <taxon>Dikarya</taxon>
        <taxon>Ascomycota</taxon>
        <taxon>Pezizomycotina</taxon>
        <taxon>Leotiomycetes</taxon>
        <taxon>Helotiales</taxon>
        <taxon>Ploettnerulaceae</taxon>
        <taxon>Rhynchosporium</taxon>
    </lineage>
</organism>
<dbReference type="EMBL" id="FJUW01000045">
    <property type="protein sequence ID" value="CZT07983.1"/>
    <property type="molecule type" value="Genomic_DNA"/>
</dbReference>
<keyword evidence="3" id="KW-1185">Reference proteome</keyword>
<evidence type="ECO:0000256" key="1">
    <source>
        <dbReference type="SAM" id="MobiDB-lite"/>
    </source>
</evidence>
<dbReference type="InParanoid" id="A0A1E1LBP8"/>
<feature type="compositionally biased region" description="Basic and acidic residues" evidence="1">
    <location>
        <begin position="142"/>
        <end position="161"/>
    </location>
</feature>
<evidence type="ECO:0000313" key="3">
    <source>
        <dbReference type="Proteomes" id="UP000178129"/>
    </source>
</evidence>
<proteinExistence type="predicted"/>
<gene>
    <name evidence="2" type="ORF">RCO7_09623</name>
</gene>
<evidence type="ECO:0000313" key="2">
    <source>
        <dbReference type="EMBL" id="CZT07983.1"/>
    </source>
</evidence>
<feature type="region of interest" description="Disordered" evidence="1">
    <location>
        <begin position="205"/>
        <end position="227"/>
    </location>
</feature>
<accession>A0A1E1LBP8</accession>